<dbReference type="PROSITE" id="PS50878">
    <property type="entry name" value="RT_POL"/>
    <property type="match status" value="1"/>
</dbReference>
<comment type="similarity">
    <text evidence="1">Belongs to the beta type-B retroviral polymerase family. HERV class-II K(HML-2) pol subfamily.</text>
</comment>
<evidence type="ECO:0000259" key="3">
    <source>
        <dbReference type="PROSITE" id="PS50878"/>
    </source>
</evidence>
<evidence type="ECO:0000313" key="4">
    <source>
        <dbReference type="EMBL" id="KAJ1108454.1"/>
    </source>
</evidence>
<keyword evidence="5" id="KW-1185">Reference proteome</keyword>
<name>A0AAV7N1A5_PLEWA</name>
<evidence type="ECO:0000313" key="5">
    <source>
        <dbReference type="Proteomes" id="UP001066276"/>
    </source>
</evidence>
<dbReference type="PANTHER" id="PTHR33332">
    <property type="entry name" value="REVERSE TRANSCRIPTASE DOMAIN-CONTAINING PROTEIN"/>
    <property type="match status" value="1"/>
</dbReference>
<dbReference type="Gene3D" id="3.30.70.270">
    <property type="match status" value="1"/>
</dbReference>
<dbReference type="Pfam" id="PF00078">
    <property type="entry name" value="RVT_1"/>
    <property type="match status" value="1"/>
</dbReference>
<dbReference type="InterPro" id="IPR000477">
    <property type="entry name" value="RT_dom"/>
</dbReference>
<sequence length="579" mass="64916">MGQAGPHLRTPLDRPSLRPLYLQEKHHRIPLPPHRRWGKVTEDQLTSTLAKYPPPEPTDPSTAAINLHQWILNCANTLAPLKKPTANQEKKKTAWFTDELTTSKRTCQKLKKKWILDRTPDNLATLKDANREHHQRIRLAKRANFTESLNNNAHDCKELFCIVKELSNPNANVNDIPPSQKLCDDLSTFFHQKIAAIHDSFNTAPPPDPTPDDSSHACRLTTWTQVDDDETLTTMNSIHSGSPTDPCPHHVFNKADATIAPKLRKIINLSFNTATFPDSWKHAEIQPLLKKPKADPNDLKNFRPISLLPFPAKVIEKIVNAQLAHFLEDNSILDPSQSGFRRNHSTETALLAATDDIRQQMDNGETSALILLDLSAAFDTVCHRTLLTRLHEAGIQDKALNWISSFLSDRTQRVRLSPFRSKATNLICGVPQGSSLSPTLFNVYMAPLAQLARQHNLSIISYADDTQLVLSLTKDPLTAKTNLHEGLKSIAEWLSNSRLKLNSDKTEVLILGRTPSAWNNSWWPTALGPPPTPASHARNLGFVLDSALTMSKQINAVSSSCFNTLRMLRRIFKCIPGRR</sequence>
<dbReference type="EC" id="3.1.26.4" evidence="2"/>
<gene>
    <name evidence="4" type="ORF">NDU88_005830</name>
</gene>
<accession>A0AAV7N1A5</accession>
<evidence type="ECO:0000256" key="1">
    <source>
        <dbReference type="ARBA" id="ARBA00010879"/>
    </source>
</evidence>
<dbReference type="InterPro" id="IPR043128">
    <property type="entry name" value="Rev_trsase/Diguanyl_cyclase"/>
</dbReference>
<dbReference type="CDD" id="cd01650">
    <property type="entry name" value="RT_nLTR_like"/>
    <property type="match status" value="1"/>
</dbReference>
<proteinExistence type="inferred from homology"/>
<feature type="domain" description="Reverse transcriptase" evidence="3">
    <location>
        <begin position="269"/>
        <end position="544"/>
    </location>
</feature>
<dbReference type="AlphaFoldDB" id="A0AAV7N1A5"/>
<dbReference type="EMBL" id="JANPWB010000013">
    <property type="protein sequence ID" value="KAJ1108454.1"/>
    <property type="molecule type" value="Genomic_DNA"/>
</dbReference>
<dbReference type="InterPro" id="IPR043502">
    <property type="entry name" value="DNA/RNA_pol_sf"/>
</dbReference>
<protein>
    <recommendedName>
        <fullName evidence="2">ribonuclease H</fullName>
        <ecNumber evidence="2">3.1.26.4</ecNumber>
    </recommendedName>
</protein>
<evidence type="ECO:0000256" key="2">
    <source>
        <dbReference type="ARBA" id="ARBA00012180"/>
    </source>
</evidence>
<comment type="caution">
    <text evidence="4">The sequence shown here is derived from an EMBL/GenBank/DDBJ whole genome shotgun (WGS) entry which is preliminary data.</text>
</comment>
<dbReference type="SUPFAM" id="SSF56672">
    <property type="entry name" value="DNA/RNA polymerases"/>
    <property type="match status" value="1"/>
</dbReference>
<reference evidence="4" key="1">
    <citation type="journal article" date="2022" name="bioRxiv">
        <title>Sequencing and chromosome-scale assembly of the giantPleurodeles waltlgenome.</title>
        <authorList>
            <person name="Brown T."/>
            <person name="Elewa A."/>
            <person name="Iarovenko S."/>
            <person name="Subramanian E."/>
            <person name="Araus A.J."/>
            <person name="Petzold A."/>
            <person name="Susuki M."/>
            <person name="Suzuki K.-i.T."/>
            <person name="Hayashi T."/>
            <person name="Toyoda A."/>
            <person name="Oliveira C."/>
            <person name="Osipova E."/>
            <person name="Leigh N.D."/>
            <person name="Simon A."/>
            <person name="Yun M.H."/>
        </authorList>
    </citation>
    <scope>NUCLEOTIDE SEQUENCE</scope>
    <source>
        <strain evidence="4">20211129_DDA</strain>
        <tissue evidence="4">Liver</tissue>
    </source>
</reference>
<organism evidence="4 5">
    <name type="scientific">Pleurodeles waltl</name>
    <name type="common">Iberian ribbed newt</name>
    <dbReference type="NCBI Taxonomy" id="8319"/>
    <lineage>
        <taxon>Eukaryota</taxon>
        <taxon>Metazoa</taxon>
        <taxon>Chordata</taxon>
        <taxon>Craniata</taxon>
        <taxon>Vertebrata</taxon>
        <taxon>Euteleostomi</taxon>
        <taxon>Amphibia</taxon>
        <taxon>Batrachia</taxon>
        <taxon>Caudata</taxon>
        <taxon>Salamandroidea</taxon>
        <taxon>Salamandridae</taxon>
        <taxon>Pleurodelinae</taxon>
        <taxon>Pleurodeles</taxon>
    </lineage>
</organism>
<dbReference type="Proteomes" id="UP001066276">
    <property type="component" value="Chromosome 9"/>
</dbReference>
<dbReference type="GO" id="GO:0004523">
    <property type="term" value="F:RNA-DNA hybrid ribonuclease activity"/>
    <property type="evidence" value="ECO:0007669"/>
    <property type="project" value="UniProtKB-EC"/>
</dbReference>